<dbReference type="Proteomes" id="UP000734854">
    <property type="component" value="Unassembled WGS sequence"/>
</dbReference>
<dbReference type="PANTHER" id="PTHR45708:SF49">
    <property type="entry name" value="ENDOCHITINASE"/>
    <property type="match status" value="1"/>
</dbReference>
<sequence>MHTPPIQHSNTHSINPYGNTPLLPLCFFVFFTSLSRSLTGSIAIYWAQNRNEGTLAATCASGIYRFINVAFLSSFDNSQTPILNLAGHCDPSSDGCTSLSADIFKCHSLGIKVLLSIGGGPGSYGLSSANEAREVASYIWNNFLSGSSCPLGEVALNGVDFDINGSGSQYWDLLARYLKNYSKHEKWVYLSVAPQCPFPDLWLGDALKTGLFDFIWDQFYNNPPCQYSSGDSSNLAVAWKKWASVPVTKVFLGLPAAPEAAGSGFIPASNLTSQVLPKIKGSKKYGGIMLWSKYYDDLTGYFFGKEPCLSS</sequence>
<evidence type="ECO:0000256" key="7">
    <source>
        <dbReference type="ARBA" id="ARBA00023326"/>
    </source>
</evidence>
<evidence type="ECO:0000256" key="3">
    <source>
        <dbReference type="ARBA" id="ARBA00022801"/>
    </source>
</evidence>
<evidence type="ECO:0000259" key="8">
    <source>
        <dbReference type="PROSITE" id="PS51910"/>
    </source>
</evidence>
<keyword evidence="6" id="KW-0326">Glycosidase</keyword>
<organism evidence="9 10">
    <name type="scientific">Zingiber officinale</name>
    <name type="common">Ginger</name>
    <name type="synonym">Amomum zingiber</name>
    <dbReference type="NCBI Taxonomy" id="94328"/>
    <lineage>
        <taxon>Eukaryota</taxon>
        <taxon>Viridiplantae</taxon>
        <taxon>Streptophyta</taxon>
        <taxon>Embryophyta</taxon>
        <taxon>Tracheophyta</taxon>
        <taxon>Spermatophyta</taxon>
        <taxon>Magnoliopsida</taxon>
        <taxon>Liliopsida</taxon>
        <taxon>Zingiberales</taxon>
        <taxon>Zingiberaceae</taxon>
        <taxon>Zingiber</taxon>
    </lineage>
</organism>
<dbReference type="PANTHER" id="PTHR45708">
    <property type="entry name" value="ENDOCHITINASE"/>
    <property type="match status" value="1"/>
</dbReference>
<dbReference type="InterPro" id="IPR045321">
    <property type="entry name" value="Cts1-like"/>
</dbReference>
<evidence type="ECO:0000313" key="10">
    <source>
        <dbReference type="Proteomes" id="UP000734854"/>
    </source>
</evidence>
<dbReference type="SUPFAM" id="SSF51445">
    <property type="entry name" value="(Trans)glycosidases"/>
    <property type="match status" value="1"/>
</dbReference>
<dbReference type="GO" id="GO:0006032">
    <property type="term" value="P:chitin catabolic process"/>
    <property type="evidence" value="ECO:0007669"/>
    <property type="project" value="UniProtKB-KW"/>
</dbReference>
<dbReference type="AlphaFoldDB" id="A0A8J5KTS6"/>
<reference evidence="9 10" key="1">
    <citation type="submission" date="2020-08" db="EMBL/GenBank/DDBJ databases">
        <title>Plant Genome Project.</title>
        <authorList>
            <person name="Zhang R.-G."/>
        </authorList>
    </citation>
    <scope>NUCLEOTIDE SEQUENCE [LARGE SCALE GENOMIC DNA]</scope>
    <source>
        <tissue evidence="9">Rhizome</tissue>
    </source>
</reference>
<dbReference type="Pfam" id="PF00704">
    <property type="entry name" value="Glyco_hydro_18"/>
    <property type="match status" value="1"/>
</dbReference>
<evidence type="ECO:0000256" key="2">
    <source>
        <dbReference type="ARBA" id="ARBA00012729"/>
    </source>
</evidence>
<dbReference type="InterPro" id="IPR001223">
    <property type="entry name" value="Glyco_hydro18_cat"/>
</dbReference>
<evidence type="ECO:0000313" key="9">
    <source>
        <dbReference type="EMBL" id="KAG6495234.1"/>
    </source>
</evidence>
<name>A0A8J5KTS6_ZINOF</name>
<feature type="domain" description="GH18" evidence="8">
    <location>
        <begin position="40"/>
        <end position="311"/>
    </location>
</feature>
<keyword evidence="7" id="KW-0119">Carbohydrate metabolism</keyword>
<accession>A0A8J5KTS6</accession>
<evidence type="ECO:0000256" key="5">
    <source>
        <dbReference type="ARBA" id="ARBA00023157"/>
    </source>
</evidence>
<dbReference type="EC" id="3.2.1.14" evidence="2"/>
<keyword evidence="3" id="KW-0378">Hydrolase</keyword>
<proteinExistence type="predicted"/>
<dbReference type="InterPro" id="IPR050542">
    <property type="entry name" value="Glycosyl_Hydrlase18_Chitinase"/>
</dbReference>
<gene>
    <name evidence="9" type="ORF">ZIOFF_043028</name>
</gene>
<dbReference type="InterPro" id="IPR017853">
    <property type="entry name" value="GH"/>
</dbReference>
<comment type="catalytic activity">
    <reaction evidence="1">
        <text>Random endo-hydrolysis of N-acetyl-beta-D-glucosaminide (1-&gt;4)-beta-linkages in chitin and chitodextrins.</text>
        <dbReference type="EC" id="3.2.1.14"/>
    </reaction>
</comment>
<evidence type="ECO:0000256" key="1">
    <source>
        <dbReference type="ARBA" id="ARBA00000822"/>
    </source>
</evidence>
<keyword evidence="5" id="KW-1015">Disulfide bond</keyword>
<keyword evidence="7" id="KW-0624">Polysaccharide degradation</keyword>
<dbReference type="PROSITE" id="PS51910">
    <property type="entry name" value="GH18_2"/>
    <property type="match status" value="1"/>
</dbReference>
<dbReference type="Gene3D" id="3.20.20.80">
    <property type="entry name" value="Glycosidases"/>
    <property type="match status" value="1"/>
</dbReference>
<dbReference type="GO" id="GO:0000272">
    <property type="term" value="P:polysaccharide catabolic process"/>
    <property type="evidence" value="ECO:0007669"/>
    <property type="project" value="UniProtKB-KW"/>
</dbReference>
<keyword evidence="10" id="KW-1185">Reference proteome</keyword>
<dbReference type="CDD" id="cd02877">
    <property type="entry name" value="GH18_hevamine_XipI_class_III"/>
    <property type="match status" value="1"/>
</dbReference>
<evidence type="ECO:0000256" key="4">
    <source>
        <dbReference type="ARBA" id="ARBA00023024"/>
    </source>
</evidence>
<dbReference type="GO" id="GO:0008843">
    <property type="term" value="F:endochitinase activity"/>
    <property type="evidence" value="ECO:0007669"/>
    <property type="project" value="UniProtKB-EC"/>
</dbReference>
<evidence type="ECO:0000256" key="6">
    <source>
        <dbReference type="ARBA" id="ARBA00023295"/>
    </source>
</evidence>
<dbReference type="EMBL" id="JACMSC010000012">
    <property type="protein sequence ID" value="KAG6495234.1"/>
    <property type="molecule type" value="Genomic_DNA"/>
</dbReference>
<dbReference type="GO" id="GO:0005576">
    <property type="term" value="C:extracellular region"/>
    <property type="evidence" value="ECO:0007669"/>
    <property type="project" value="TreeGrafter"/>
</dbReference>
<dbReference type="FunFam" id="3.20.20.80:FF:000015">
    <property type="entry name" value="Acidic endochitinase SE2"/>
    <property type="match status" value="1"/>
</dbReference>
<comment type="caution">
    <text evidence="9">The sequence shown here is derived from an EMBL/GenBank/DDBJ whole genome shotgun (WGS) entry which is preliminary data.</text>
</comment>
<protein>
    <recommendedName>
        <fullName evidence="2">chitinase</fullName>
        <ecNumber evidence="2">3.2.1.14</ecNumber>
    </recommendedName>
</protein>
<keyword evidence="4" id="KW-0146">Chitin degradation</keyword>